<dbReference type="EMBL" id="OX451736">
    <property type="protein sequence ID" value="CAI8586445.1"/>
    <property type="molecule type" value="Genomic_DNA"/>
</dbReference>
<proteinExistence type="predicted"/>
<dbReference type="AlphaFoldDB" id="A0AAV0YK88"/>
<organism evidence="1 2">
    <name type="scientific">Vicia faba</name>
    <name type="common">Broad bean</name>
    <name type="synonym">Faba vulgaris</name>
    <dbReference type="NCBI Taxonomy" id="3906"/>
    <lineage>
        <taxon>Eukaryota</taxon>
        <taxon>Viridiplantae</taxon>
        <taxon>Streptophyta</taxon>
        <taxon>Embryophyta</taxon>
        <taxon>Tracheophyta</taxon>
        <taxon>Spermatophyta</taxon>
        <taxon>Magnoliopsida</taxon>
        <taxon>eudicotyledons</taxon>
        <taxon>Gunneridae</taxon>
        <taxon>Pentapetalae</taxon>
        <taxon>rosids</taxon>
        <taxon>fabids</taxon>
        <taxon>Fabales</taxon>
        <taxon>Fabaceae</taxon>
        <taxon>Papilionoideae</taxon>
        <taxon>50 kb inversion clade</taxon>
        <taxon>NPAAA clade</taxon>
        <taxon>Hologalegina</taxon>
        <taxon>IRL clade</taxon>
        <taxon>Fabeae</taxon>
        <taxon>Vicia</taxon>
    </lineage>
</organism>
<dbReference type="Proteomes" id="UP001157006">
    <property type="component" value="Chromosome 1L"/>
</dbReference>
<name>A0AAV0YK88_VICFA</name>
<evidence type="ECO:0000313" key="1">
    <source>
        <dbReference type="EMBL" id="CAI8586445.1"/>
    </source>
</evidence>
<protein>
    <recommendedName>
        <fullName evidence="3">Glycine-rich protein</fullName>
    </recommendedName>
</protein>
<evidence type="ECO:0000313" key="2">
    <source>
        <dbReference type="Proteomes" id="UP001157006"/>
    </source>
</evidence>
<keyword evidence="2" id="KW-1185">Reference proteome</keyword>
<reference evidence="1 2" key="1">
    <citation type="submission" date="2023-01" db="EMBL/GenBank/DDBJ databases">
        <authorList>
            <person name="Kreplak J."/>
        </authorList>
    </citation>
    <scope>NUCLEOTIDE SEQUENCE [LARGE SCALE GENOMIC DNA]</scope>
</reference>
<evidence type="ECO:0008006" key="3">
    <source>
        <dbReference type="Google" id="ProtNLM"/>
    </source>
</evidence>
<accession>A0AAV0YK88</accession>
<sequence>MILIISSEVSARDLTKTSSRTRKEMVDEKTFNGIFGHGGYYVNGYNGGYPHYGGYIGGYPRNEGGYDGGYVRGYPYNGGRFGGGYPDIDGGYNGGEVVDGQTKDNTHN</sequence>
<gene>
    <name evidence="1" type="ORF">VFH_I254840</name>
</gene>